<sequence length="674" mass="73021">MQSVADRLRTQPLMLVAEAFTASNDRRTGRSTSIQHALESCLRDESGFRASVPSLNVCGVHNIAEGGLVRFVGMIQDVRDTEFYAGIYEEHMTSGQVTERTGKYRDVLNLSDGATFVPHDDCTWQRTPMVCVPVPGLTTWAMEALVGPVSYPNDHRQPLRGEPQGSGVKRRAEPEFATGDQLDTGCVEPMEDDDESTKRPRSDAAALMCPPCADTKPPAQSEEAARKLIWERSASGMGCLLKVYDADEGEAELRVNDVVEVFGVVERGSHAEKAANDASAMEMLLDHERALQPPPSCQPRLHCFYVRRLPADCHPLLPEPNTKENALAYDGARAHAANLRGSIIAALSSALGGDKLVAEYVLLSSISRILVRHGEKPIGKLSVNITGCPPCANGGAHSPVTAALGGVLQELLPYAITMGMSIGELNSRVFGPFKDHEANALKQGCLQLPTGAVLLLDETVLAPGQLREQGVRNVRALADLLERQKVAYDFTYCSVDFLADVAVLSVSAAKSMLMFDCSVPLRVQAQQEAPPTADASWLSAARAYLGLAARAVNLSVPPGLSEMLQDDFVRTRASQPNITPDDFSRWLTCARLHAASQLYAAPRSQLFMVFAGVATCQILGCARDGCLWTAREAEVALSGGCGGMCRRRGMGIHSPWQNRMGLHCSRSFRVYNMN</sequence>
<comment type="subcellular location">
    <subcellularLocation>
        <location evidence="1">Nucleus</location>
    </subcellularLocation>
</comment>
<gene>
    <name evidence="4" type="ORF">PCAR00345_LOCUS7450</name>
</gene>
<dbReference type="PANTHER" id="PTHR13489">
    <property type="entry name" value="MINI-CHROMOSOME MAINTENANCE COMPLEX-BINDING PROTEIN"/>
    <property type="match status" value="1"/>
</dbReference>
<organism evidence="4">
    <name type="scientific">Chrysotila carterae</name>
    <name type="common">Marine alga</name>
    <name type="synonym">Syracosphaera carterae</name>
    <dbReference type="NCBI Taxonomy" id="13221"/>
    <lineage>
        <taxon>Eukaryota</taxon>
        <taxon>Haptista</taxon>
        <taxon>Haptophyta</taxon>
        <taxon>Prymnesiophyceae</taxon>
        <taxon>Isochrysidales</taxon>
        <taxon>Isochrysidaceae</taxon>
        <taxon>Chrysotila</taxon>
    </lineage>
</organism>
<dbReference type="PANTHER" id="PTHR13489:SF0">
    <property type="entry name" value="MINI-CHROMOSOME MAINTENANCE COMPLEX-BINDING PROTEIN"/>
    <property type="match status" value="1"/>
</dbReference>
<dbReference type="Pfam" id="PF09739">
    <property type="entry name" value="MCM_bind"/>
    <property type="match status" value="1"/>
</dbReference>
<name>A0A7S4B5G7_CHRCT</name>
<dbReference type="EMBL" id="HBIZ01012410">
    <property type="protein sequence ID" value="CAE0754863.1"/>
    <property type="molecule type" value="Transcribed_RNA"/>
</dbReference>
<dbReference type="AlphaFoldDB" id="A0A7S4B5G7"/>
<protein>
    <recommendedName>
        <fullName evidence="5">Mini-chromosome maintenance complex-binding protein</fullName>
    </recommendedName>
</protein>
<evidence type="ECO:0000313" key="4">
    <source>
        <dbReference type="EMBL" id="CAE0754863.1"/>
    </source>
</evidence>
<evidence type="ECO:0000256" key="1">
    <source>
        <dbReference type="ARBA" id="ARBA00004123"/>
    </source>
</evidence>
<evidence type="ECO:0000256" key="3">
    <source>
        <dbReference type="SAM" id="MobiDB-lite"/>
    </source>
</evidence>
<proteinExistence type="predicted"/>
<accession>A0A7S4B5G7</accession>
<dbReference type="GO" id="GO:0005634">
    <property type="term" value="C:nucleus"/>
    <property type="evidence" value="ECO:0007669"/>
    <property type="project" value="UniProtKB-SubCell"/>
</dbReference>
<evidence type="ECO:0008006" key="5">
    <source>
        <dbReference type="Google" id="ProtNLM"/>
    </source>
</evidence>
<feature type="region of interest" description="Disordered" evidence="3">
    <location>
        <begin position="151"/>
        <end position="218"/>
    </location>
</feature>
<dbReference type="InterPro" id="IPR019140">
    <property type="entry name" value="MCM_complex-bd"/>
</dbReference>
<evidence type="ECO:0000256" key="2">
    <source>
        <dbReference type="ARBA" id="ARBA00023242"/>
    </source>
</evidence>
<dbReference type="GO" id="GO:0006261">
    <property type="term" value="P:DNA-templated DNA replication"/>
    <property type="evidence" value="ECO:0007669"/>
    <property type="project" value="TreeGrafter"/>
</dbReference>
<reference evidence="4" key="1">
    <citation type="submission" date="2021-01" db="EMBL/GenBank/DDBJ databases">
        <authorList>
            <person name="Corre E."/>
            <person name="Pelletier E."/>
            <person name="Niang G."/>
            <person name="Scheremetjew M."/>
            <person name="Finn R."/>
            <person name="Kale V."/>
            <person name="Holt S."/>
            <person name="Cochrane G."/>
            <person name="Meng A."/>
            <person name="Brown T."/>
            <person name="Cohen L."/>
        </authorList>
    </citation>
    <scope>NUCLEOTIDE SEQUENCE</scope>
    <source>
        <strain evidence="4">CCMP645</strain>
    </source>
</reference>
<dbReference type="GO" id="GO:0003682">
    <property type="term" value="F:chromatin binding"/>
    <property type="evidence" value="ECO:0007669"/>
    <property type="project" value="TreeGrafter"/>
</dbReference>
<keyword evidence="2" id="KW-0539">Nucleus</keyword>